<proteinExistence type="predicted"/>
<comment type="caution">
    <text evidence="1">The sequence shown here is derived from an EMBL/GenBank/DDBJ whole genome shotgun (WGS) entry which is preliminary data.</text>
</comment>
<organism evidence="1 2">
    <name type="scientific">Austropuccinia psidii MF-1</name>
    <dbReference type="NCBI Taxonomy" id="1389203"/>
    <lineage>
        <taxon>Eukaryota</taxon>
        <taxon>Fungi</taxon>
        <taxon>Dikarya</taxon>
        <taxon>Basidiomycota</taxon>
        <taxon>Pucciniomycotina</taxon>
        <taxon>Pucciniomycetes</taxon>
        <taxon>Pucciniales</taxon>
        <taxon>Sphaerophragmiaceae</taxon>
        <taxon>Austropuccinia</taxon>
    </lineage>
</organism>
<evidence type="ECO:0000313" key="1">
    <source>
        <dbReference type="EMBL" id="MBW0585376.1"/>
    </source>
</evidence>
<dbReference type="EMBL" id="AVOT02120742">
    <property type="protein sequence ID" value="MBW0585376.1"/>
    <property type="molecule type" value="Genomic_DNA"/>
</dbReference>
<accession>A0A9Q3KRP2</accession>
<evidence type="ECO:0000313" key="2">
    <source>
        <dbReference type="Proteomes" id="UP000765509"/>
    </source>
</evidence>
<dbReference type="AlphaFoldDB" id="A0A9Q3KRP2"/>
<reference evidence="1" key="1">
    <citation type="submission" date="2021-03" db="EMBL/GenBank/DDBJ databases">
        <title>Draft genome sequence of rust myrtle Austropuccinia psidii MF-1, a brazilian biotype.</title>
        <authorList>
            <person name="Quecine M.C."/>
            <person name="Pachon D.M.R."/>
            <person name="Bonatelli M.L."/>
            <person name="Correr F.H."/>
            <person name="Franceschini L.M."/>
            <person name="Leite T.F."/>
            <person name="Margarido G.R.A."/>
            <person name="Almeida C.A."/>
            <person name="Ferrarezi J.A."/>
            <person name="Labate C.A."/>
        </authorList>
    </citation>
    <scope>NUCLEOTIDE SEQUENCE</scope>
    <source>
        <strain evidence="1">MF-1</strain>
    </source>
</reference>
<protein>
    <submittedName>
        <fullName evidence="1">Uncharacterized protein</fullName>
    </submittedName>
</protein>
<name>A0A9Q3KRP2_9BASI</name>
<keyword evidence="2" id="KW-1185">Reference proteome</keyword>
<dbReference type="Proteomes" id="UP000765509">
    <property type="component" value="Unassembled WGS sequence"/>
</dbReference>
<gene>
    <name evidence="1" type="ORF">O181_125091</name>
</gene>
<sequence>MDIVLEGKLVESENELNLCQQNRGNLEDKAKQGRISEDLEEGELSENTQRLAGLRILEEFNYAYDQICCFSSSTDLYNQNQGITSGLPNDCQNQKGIQEDIPEY</sequence>